<dbReference type="EMBL" id="JBHUDC010000005">
    <property type="protein sequence ID" value="MFD1513677.1"/>
    <property type="molecule type" value="Genomic_DNA"/>
</dbReference>
<protein>
    <submittedName>
        <fullName evidence="2">Uncharacterized protein</fullName>
    </submittedName>
</protein>
<dbReference type="Pfam" id="PF26071">
    <property type="entry name" value="DUF8028"/>
    <property type="match status" value="1"/>
</dbReference>
<gene>
    <name evidence="2" type="ORF">ACFSBT_10335</name>
</gene>
<evidence type="ECO:0000313" key="2">
    <source>
        <dbReference type="EMBL" id="MFD1513677.1"/>
    </source>
</evidence>
<keyword evidence="3" id="KW-1185">Reference proteome</keyword>
<feature type="transmembrane region" description="Helical" evidence="1">
    <location>
        <begin position="57"/>
        <end position="76"/>
    </location>
</feature>
<dbReference type="InterPro" id="IPR058341">
    <property type="entry name" value="DUF8028"/>
</dbReference>
<feature type="transmembrane region" description="Helical" evidence="1">
    <location>
        <begin position="28"/>
        <end position="51"/>
    </location>
</feature>
<keyword evidence="1" id="KW-1133">Transmembrane helix</keyword>
<keyword evidence="1" id="KW-0812">Transmembrane</keyword>
<comment type="caution">
    <text evidence="2">The sequence shown here is derived from an EMBL/GenBank/DDBJ whole genome shotgun (WGS) entry which is preliminary data.</text>
</comment>
<dbReference type="RefSeq" id="WP_250873650.1">
    <property type="nucleotide sequence ID" value="NZ_JALXFV010000005.1"/>
</dbReference>
<accession>A0ABD6AVT9</accession>
<name>A0ABD6AVT9_9EURY</name>
<reference evidence="2 3" key="1">
    <citation type="journal article" date="2019" name="Int. J. Syst. Evol. Microbiol.">
        <title>The Global Catalogue of Microorganisms (GCM) 10K type strain sequencing project: providing services to taxonomists for standard genome sequencing and annotation.</title>
        <authorList>
            <consortium name="The Broad Institute Genomics Platform"/>
            <consortium name="The Broad Institute Genome Sequencing Center for Infectious Disease"/>
            <person name="Wu L."/>
            <person name="Ma J."/>
        </authorList>
    </citation>
    <scope>NUCLEOTIDE SEQUENCE [LARGE SCALE GENOMIC DNA]</scope>
    <source>
        <strain evidence="2 3">CGMCC 1.12563</strain>
    </source>
</reference>
<organism evidence="2 3">
    <name type="scientific">Halomarina rubra</name>
    <dbReference type="NCBI Taxonomy" id="2071873"/>
    <lineage>
        <taxon>Archaea</taxon>
        <taxon>Methanobacteriati</taxon>
        <taxon>Methanobacteriota</taxon>
        <taxon>Stenosarchaea group</taxon>
        <taxon>Halobacteria</taxon>
        <taxon>Halobacteriales</taxon>
        <taxon>Natronomonadaceae</taxon>
        <taxon>Halomarina</taxon>
    </lineage>
</organism>
<keyword evidence="1" id="KW-0472">Membrane</keyword>
<dbReference type="Proteomes" id="UP001597187">
    <property type="component" value="Unassembled WGS sequence"/>
</dbReference>
<sequence length="80" mass="8579">MSTKTLRSDRTTAPSLPTRLARTTQQTVAAVAFWLAVALPFCYLPMLVAGLHTTTRLSAFGGLLALNALCLVVGHAHRDD</sequence>
<evidence type="ECO:0000313" key="3">
    <source>
        <dbReference type="Proteomes" id="UP001597187"/>
    </source>
</evidence>
<evidence type="ECO:0000256" key="1">
    <source>
        <dbReference type="SAM" id="Phobius"/>
    </source>
</evidence>
<dbReference type="AlphaFoldDB" id="A0ABD6AVT9"/>
<proteinExistence type="predicted"/>